<dbReference type="EMBL" id="CAJVPZ010066886">
    <property type="protein sequence ID" value="CAG8796553.1"/>
    <property type="molecule type" value="Genomic_DNA"/>
</dbReference>
<dbReference type="Proteomes" id="UP000789396">
    <property type="component" value="Unassembled WGS sequence"/>
</dbReference>
<dbReference type="OrthoDB" id="10452869at2759"/>
<accession>A0A9N9JVX1</accession>
<dbReference type="AlphaFoldDB" id="A0A9N9JVX1"/>
<gene>
    <name evidence="1" type="ORF">RFULGI_LOCUS17282</name>
</gene>
<keyword evidence="2" id="KW-1185">Reference proteome</keyword>
<comment type="caution">
    <text evidence="1">The sequence shown here is derived from an EMBL/GenBank/DDBJ whole genome shotgun (WGS) entry which is preliminary data.</text>
</comment>
<name>A0A9N9JVX1_9GLOM</name>
<sequence>QAYSDYNLSNEPPSIEIKSLINQQKSWAESILIQAVNLFEKPDKEYFDINDSVQETVVIIQSNENEPIYIPNNKDKLKSLDITKEQQG</sequence>
<organism evidence="1 2">
    <name type="scientific">Racocetra fulgida</name>
    <dbReference type="NCBI Taxonomy" id="60492"/>
    <lineage>
        <taxon>Eukaryota</taxon>
        <taxon>Fungi</taxon>
        <taxon>Fungi incertae sedis</taxon>
        <taxon>Mucoromycota</taxon>
        <taxon>Glomeromycotina</taxon>
        <taxon>Glomeromycetes</taxon>
        <taxon>Diversisporales</taxon>
        <taxon>Gigasporaceae</taxon>
        <taxon>Racocetra</taxon>
    </lineage>
</organism>
<evidence type="ECO:0000313" key="1">
    <source>
        <dbReference type="EMBL" id="CAG8796553.1"/>
    </source>
</evidence>
<feature type="non-terminal residue" evidence="1">
    <location>
        <position position="1"/>
    </location>
</feature>
<feature type="non-terminal residue" evidence="1">
    <location>
        <position position="88"/>
    </location>
</feature>
<protein>
    <submittedName>
        <fullName evidence="1">14092_t:CDS:1</fullName>
    </submittedName>
</protein>
<reference evidence="1" key="1">
    <citation type="submission" date="2021-06" db="EMBL/GenBank/DDBJ databases">
        <authorList>
            <person name="Kallberg Y."/>
            <person name="Tangrot J."/>
            <person name="Rosling A."/>
        </authorList>
    </citation>
    <scope>NUCLEOTIDE SEQUENCE</scope>
    <source>
        <strain evidence="1">IN212</strain>
    </source>
</reference>
<evidence type="ECO:0000313" key="2">
    <source>
        <dbReference type="Proteomes" id="UP000789396"/>
    </source>
</evidence>
<proteinExistence type="predicted"/>